<name>A0ACB7X010_9ERIC</name>
<reference evidence="1 2" key="1">
    <citation type="journal article" date="2021" name="Hortic Res">
        <title>High-quality reference genome and annotation aids understanding of berry development for evergreen blueberry (Vaccinium darrowii).</title>
        <authorList>
            <person name="Yu J."/>
            <person name="Hulse-Kemp A.M."/>
            <person name="Babiker E."/>
            <person name="Staton M."/>
        </authorList>
    </citation>
    <scope>NUCLEOTIDE SEQUENCE [LARGE SCALE GENOMIC DNA]</scope>
    <source>
        <strain evidence="2">cv. NJ 8807/NJ 8810</strain>
        <tissue evidence="1">Young leaf</tissue>
    </source>
</reference>
<sequence>MKKLVGEGLLGAEGEKWSKLRKISNHAFYGESLKGMVPAMIASVEAMLERWSQHDGNEIELATIIARNSLKIRFPGIGKILRSRDDIEGHCKIKDDEHDLK</sequence>
<comment type="caution">
    <text evidence="1">The sequence shown here is derived from an EMBL/GenBank/DDBJ whole genome shotgun (WGS) entry which is preliminary data.</text>
</comment>
<proteinExistence type="predicted"/>
<dbReference type="Proteomes" id="UP000828048">
    <property type="component" value="Chromosome 2"/>
</dbReference>
<dbReference type="EMBL" id="CM037152">
    <property type="protein sequence ID" value="KAH7834091.1"/>
    <property type="molecule type" value="Genomic_DNA"/>
</dbReference>
<protein>
    <submittedName>
        <fullName evidence="1">Uncharacterized protein</fullName>
    </submittedName>
</protein>
<gene>
    <name evidence="1" type="ORF">Vadar_012669</name>
</gene>
<keyword evidence="2" id="KW-1185">Reference proteome</keyword>
<organism evidence="1 2">
    <name type="scientific">Vaccinium darrowii</name>
    <dbReference type="NCBI Taxonomy" id="229202"/>
    <lineage>
        <taxon>Eukaryota</taxon>
        <taxon>Viridiplantae</taxon>
        <taxon>Streptophyta</taxon>
        <taxon>Embryophyta</taxon>
        <taxon>Tracheophyta</taxon>
        <taxon>Spermatophyta</taxon>
        <taxon>Magnoliopsida</taxon>
        <taxon>eudicotyledons</taxon>
        <taxon>Gunneridae</taxon>
        <taxon>Pentapetalae</taxon>
        <taxon>asterids</taxon>
        <taxon>Ericales</taxon>
        <taxon>Ericaceae</taxon>
        <taxon>Vaccinioideae</taxon>
        <taxon>Vaccinieae</taxon>
        <taxon>Vaccinium</taxon>
    </lineage>
</organism>
<evidence type="ECO:0000313" key="2">
    <source>
        <dbReference type="Proteomes" id="UP000828048"/>
    </source>
</evidence>
<accession>A0ACB7X010</accession>
<evidence type="ECO:0000313" key="1">
    <source>
        <dbReference type="EMBL" id="KAH7834091.1"/>
    </source>
</evidence>